<keyword evidence="2" id="KW-1185">Reference proteome</keyword>
<dbReference type="EMBL" id="JAMKFB020000005">
    <property type="protein sequence ID" value="KAL0192953.1"/>
    <property type="molecule type" value="Genomic_DNA"/>
</dbReference>
<comment type="caution">
    <text evidence="1">The sequence shown here is derived from an EMBL/GenBank/DDBJ whole genome shotgun (WGS) entry which is preliminary data.</text>
</comment>
<accession>A0ABD0R366</accession>
<sequence>FSIWEFSGNPVYYCSYDYFAANDTSAIHVVLFSLEEPYETQLNQVTFWLNCLKALTLPEDNIGMCVS</sequence>
<protein>
    <submittedName>
        <fullName evidence="1">Uncharacterized protein</fullName>
    </submittedName>
</protein>
<dbReference type="Proteomes" id="UP001529510">
    <property type="component" value="Unassembled WGS sequence"/>
</dbReference>
<dbReference type="AlphaFoldDB" id="A0ABD0R366"/>
<name>A0ABD0R366_CIRMR</name>
<gene>
    <name evidence="1" type="ORF">M9458_011249</name>
</gene>
<evidence type="ECO:0000313" key="1">
    <source>
        <dbReference type="EMBL" id="KAL0192953.1"/>
    </source>
</evidence>
<evidence type="ECO:0000313" key="2">
    <source>
        <dbReference type="Proteomes" id="UP001529510"/>
    </source>
</evidence>
<organism evidence="1 2">
    <name type="scientific">Cirrhinus mrigala</name>
    <name type="common">Mrigala</name>
    <dbReference type="NCBI Taxonomy" id="683832"/>
    <lineage>
        <taxon>Eukaryota</taxon>
        <taxon>Metazoa</taxon>
        <taxon>Chordata</taxon>
        <taxon>Craniata</taxon>
        <taxon>Vertebrata</taxon>
        <taxon>Euteleostomi</taxon>
        <taxon>Actinopterygii</taxon>
        <taxon>Neopterygii</taxon>
        <taxon>Teleostei</taxon>
        <taxon>Ostariophysi</taxon>
        <taxon>Cypriniformes</taxon>
        <taxon>Cyprinidae</taxon>
        <taxon>Labeoninae</taxon>
        <taxon>Labeonini</taxon>
        <taxon>Cirrhinus</taxon>
    </lineage>
</organism>
<proteinExistence type="predicted"/>
<feature type="non-terminal residue" evidence="1">
    <location>
        <position position="1"/>
    </location>
</feature>
<reference evidence="1 2" key="1">
    <citation type="submission" date="2024-05" db="EMBL/GenBank/DDBJ databases">
        <title>Genome sequencing and assembly of Indian major carp, Cirrhinus mrigala (Hamilton, 1822).</title>
        <authorList>
            <person name="Mohindra V."/>
            <person name="Chowdhury L.M."/>
            <person name="Lal K."/>
            <person name="Jena J.K."/>
        </authorList>
    </citation>
    <scope>NUCLEOTIDE SEQUENCE [LARGE SCALE GENOMIC DNA]</scope>
    <source>
        <strain evidence="1">CM1030</strain>
        <tissue evidence="1">Blood</tissue>
    </source>
</reference>